<feature type="transmembrane region" description="Helical" evidence="2">
    <location>
        <begin position="285"/>
        <end position="304"/>
    </location>
</feature>
<protein>
    <submittedName>
        <fullName evidence="3">Uncharacterized protein</fullName>
    </submittedName>
</protein>
<dbReference type="OrthoDB" id="6248473at2759"/>
<feature type="transmembrane region" description="Helical" evidence="2">
    <location>
        <begin position="506"/>
        <end position="528"/>
    </location>
</feature>
<accession>A0A504ZDE8</accession>
<feature type="transmembrane region" description="Helical" evidence="2">
    <location>
        <begin position="461"/>
        <end position="485"/>
    </location>
</feature>
<proteinExistence type="predicted"/>
<dbReference type="Proteomes" id="UP000316759">
    <property type="component" value="Unassembled WGS sequence"/>
</dbReference>
<reference evidence="3 4" key="1">
    <citation type="submission" date="2019-04" db="EMBL/GenBank/DDBJ databases">
        <title>Annotation for the trematode Fasciola gigantica.</title>
        <authorList>
            <person name="Choi Y.-J."/>
        </authorList>
    </citation>
    <scope>NUCLEOTIDE SEQUENCE [LARGE SCALE GENOMIC DNA]</scope>
    <source>
        <strain evidence="3">Uganda_cow_1</strain>
    </source>
</reference>
<sequence length="941" mass="103545">MSGFGNCDTISKIWSAIICTCIHGFVVYRSITRYVVAKDQVISQRFGNDWDQGVVNLLLWSIVISLFFTILCIYAFMQKTGHLANDGVRLKRDTQRIIALLNSGDNTIVCPNTISKTVSVPTCFNIRLFSGILYLLSAYLLLLPIPWIFSEQIKHQAVDPENLWQTDLSFLFPPHPLVSRLTKYTELHGELISDNRLAAASLFSLQPPALGGLGQLPQTEQQLETANRLRWIGSDSLVRLVPEISHPTGIKTAVPKSISVELINFVVAGLLIGISLPAVFWHLSVLYSCLASFLIGITIIYLTVDYASTSLLIQYTTCLTYPDRLGRGLGLSRAHTYEQLRASLMLIRSPVQLPAWVLIFLTGSAFLPYLINFHLLYAFGLACLGQWQSPPEQVEQVHRYYGCHGNAHTSAAVSLQSGYSLHQPADGSSKQANGNDGGVRRNILMGSKCTTVGKCGSSKLLWVWIQSHNGTITALSGICFLFLSTGLRIPVQCELMRVYWENGDPLCLTSMVLFVVSFLAWLLIWIGFTLRRPYLFPLWEPSSMNGKNSSENLMASFHKEHSAFVRCNGDDMRILGITDENRAMPIFLDGDGVLYSTVQKTPNHISLLRADSKASPLTLSAYDHHWRPSTVAAASALTERDESVEGKARLAEGTSSISPSKATSDCAQVTGMSDTSGIMKQSLNLQKADVNSSLQTSDGTHRVNAWEKPMNYVTETALHPNNGEPELLDRSAGYQTSSVRVRMGKCCDSGTDSYHMGANHHFPVATSPTTKRSNIPTSIADSDCRDAGHKALSCDQNSQRASYRHVLKTSPYLIMSNTQVETRRDSSDSGDSACKMSENQDCLASIRSYRYNLASLESHLMVGAISNGEGDRSGSPVSLPPPMSTLSNYLYDTPSRQGYPDFTDHPVQQWNEASGLVVLTSPTGSPTNSNDLFEGKLSSQV</sequence>
<keyword evidence="2" id="KW-0472">Membrane</keyword>
<comment type="caution">
    <text evidence="3">The sequence shown here is derived from an EMBL/GenBank/DDBJ whole genome shotgun (WGS) entry which is preliminary data.</text>
</comment>
<evidence type="ECO:0000313" key="3">
    <source>
        <dbReference type="EMBL" id="TPP67918.1"/>
    </source>
</evidence>
<feature type="transmembrane region" description="Helical" evidence="2">
    <location>
        <begin position="57"/>
        <end position="77"/>
    </location>
</feature>
<gene>
    <name evidence="3" type="ORF">FGIG_01812</name>
</gene>
<feature type="compositionally biased region" description="Polar residues" evidence="1">
    <location>
        <begin position="920"/>
        <end position="941"/>
    </location>
</feature>
<keyword evidence="2" id="KW-1133">Transmembrane helix</keyword>
<keyword evidence="2" id="KW-0812">Transmembrane</keyword>
<feature type="region of interest" description="Disordered" evidence="1">
    <location>
        <begin position="918"/>
        <end position="941"/>
    </location>
</feature>
<evidence type="ECO:0000256" key="2">
    <source>
        <dbReference type="SAM" id="Phobius"/>
    </source>
</evidence>
<evidence type="ECO:0000256" key="1">
    <source>
        <dbReference type="SAM" id="MobiDB-lite"/>
    </source>
</evidence>
<evidence type="ECO:0000313" key="4">
    <source>
        <dbReference type="Proteomes" id="UP000316759"/>
    </source>
</evidence>
<dbReference type="InterPro" id="IPR053291">
    <property type="entry name" value="Ommatidial_diff-associated"/>
</dbReference>
<feature type="transmembrane region" description="Helical" evidence="2">
    <location>
        <begin position="262"/>
        <end position="279"/>
    </location>
</feature>
<feature type="transmembrane region" description="Helical" evidence="2">
    <location>
        <begin position="13"/>
        <end position="36"/>
    </location>
</feature>
<dbReference type="EMBL" id="SUNJ01000062">
    <property type="protein sequence ID" value="TPP67918.1"/>
    <property type="molecule type" value="Genomic_DNA"/>
</dbReference>
<organism evidence="3 4">
    <name type="scientific">Fasciola gigantica</name>
    <name type="common">Giant liver fluke</name>
    <dbReference type="NCBI Taxonomy" id="46835"/>
    <lineage>
        <taxon>Eukaryota</taxon>
        <taxon>Metazoa</taxon>
        <taxon>Spiralia</taxon>
        <taxon>Lophotrochozoa</taxon>
        <taxon>Platyhelminthes</taxon>
        <taxon>Trematoda</taxon>
        <taxon>Digenea</taxon>
        <taxon>Plagiorchiida</taxon>
        <taxon>Echinostomata</taxon>
        <taxon>Echinostomatoidea</taxon>
        <taxon>Fasciolidae</taxon>
        <taxon>Fasciola</taxon>
    </lineage>
</organism>
<dbReference type="PANTHER" id="PTHR21579">
    <property type="entry name" value="PROTEIN TINCAR"/>
    <property type="match status" value="1"/>
</dbReference>
<dbReference type="AlphaFoldDB" id="A0A504ZDE8"/>
<dbReference type="PANTHER" id="PTHR21579:SF20">
    <property type="entry name" value="PROTEIN TINCAR"/>
    <property type="match status" value="1"/>
</dbReference>
<keyword evidence="4" id="KW-1185">Reference proteome</keyword>
<feature type="transmembrane region" description="Helical" evidence="2">
    <location>
        <begin position="128"/>
        <end position="149"/>
    </location>
</feature>
<feature type="transmembrane region" description="Helical" evidence="2">
    <location>
        <begin position="353"/>
        <end position="371"/>
    </location>
</feature>
<name>A0A504ZDE8_FASGI</name>